<organism evidence="1 2">
    <name type="scientific">Brevundimonas nasdae</name>
    <dbReference type="NCBI Taxonomy" id="172043"/>
    <lineage>
        <taxon>Bacteria</taxon>
        <taxon>Pseudomonadati</taxon>
        <taxon>Pseudomonadota</taxon>
        <taxon>Alphaproteobacteria</taxon>
        <taxon>Caulobacterales</taxon>
        <taxon>Caulobacteraceae</taxon>
        <taxon>Brevundimonas</taxon>
    </lineage>
</organism>
<name>A0ACD4VKR5_9CAUL</name>
<sequence>MGFSLADNPFARLAVSNRARSAAIEDAFEDAVIENPLAEAELLKLKQAITFPKLRLDVELRWLPGLTPAKADQVIAALQKGDRAGVLEGLNRNATGLTAANIAADACGRFTQEGFAQALLKAHAEITAADVTEEINSVRAASGFGTVDSAQVEAALRVIQADHAAALVDAVVVGENPGPTVAHLLEGCSDGFARVVEDAYERWALPRLRGLENDAKAQLKRLEEAGDDGVEDVIAQLQAWSILSAPLQRQGDARGLDEPRSLKLFYAARNAAIALANDHRRYDAAHDLTSAMSEAFSGLPSARRQLPDDLAALENLHQEQAENALAQPLEAWIAELTARSNLTAALIENAAWQSPELARLDLVFDEVRIAGAGDGLAFSLVRGFALQLNGDGFFRAAGVLLERYLAKSTSVLSEARAQAERDLLTLQSNADHQDLNRALEARRLTEAGDIARRMLSYEPDPDARSMLHQICEGVDIHRQARVKKFVGWGITGAIILGLFALSQCDQGSSSYSSPDYGTTYDAYSPDVSSQAADAATAAADEPSVETGLDPEPASNAETPDPTLVLPLPVETGAGRTLSAEEIESCLMEEAVLDQLRSGPASDRFIDRFNQRIGDYNLRCGQFRYQQADMARAQTNVMARRSEINAEAQRLAKVWSHE</sequence>
<evidence type="ECO:0000313" key="1">
    <source>
        <dbReference type="EMBL" id="WOB78527.1"/>
    </source>
</evidence>
<gene>
    <name evidence="1" type="ORF">PZA08_14675</name>
</gene>
<keyword evidence="2" id="KW-1185">Reference proteome</keyword>
<protein>
    <submittedName>
        <fullName evidence="1">Uncharacterized protein</fullName>
    </submittedName>
</protein>
<dbReference type="EMBL" id="CP119180">
    <property type="protein sequence ID" value="WOB78527.1"/>
    <property type="molecule type" value="Genomic_DNA"/>
</dbReference>
<reference evidence="1" key="1">
    <citation type="submission" date="2023-03" db="EMBL/GenBank/DDBJ databases">
        <title>Genome sequence of Brevundimonas nasdae SJTX8.</title>
        <authorList>
            <person name="Liang R."/>
        </authorList>
    </citation>
    <scope>NUCLEOTIDE SEQUENCE</scope>
    <source>
        <strain evidence="1">X8</strain>
    </source>
</reference>
<proteinExistence type="predicted"/>
<evidence type="ECO:0000313" key="2">
    <source>
        <dbReference type="Proteomes" id="UP001302493"/>
    </source>
</evidence>
<accession>A0ACD4VKR5</accession>
<dbReference type="Proteomes" id="UP001302493">
    <property type="component" value="Chromosome"/>
</dbReference>